<name>A0A377X900_KLEPN</name>
<reference evidence="2 3" key="1">
    <citation type="submission" date="2018-06" db="EMBL/GenBank/DDBJ databases">
        <authorList>
            <consortium name="Pathogen Informatics"/>
            <person name="Doyle S."/>
        </authorList>
    </citation>
    <scope>NUCLEOTIDE SEQUENCE [LARGE SCALE GENOMIC DNA]</scope>
    <source>
        <strain evidence="2 3">NCTC5047</strain>
    </source>
</reference>
<gene>
    <name evidence="2" type="ORF">NCTC5047_00928</name>
</gene>
<organism evidence="2 3">
    <name type="scientific">Klebsiella pneumoniae</name>
    <dbReference type="NCBI Taxonomy" id="573"/>
    <lineage>
        <taxon>Bacteria</taxon>
        <taxon>Pseudomonadati</taxon>
        <taxon>Pseudomonadota</taxon>
        <taxon>Gammaproteobacteria</taxon>
        <taxon>Enterobacterales</taxon>
        <taxon>Enterobacteriaceae</taxon>
        <taxon>Klebsiella/Raoultella group</taxon>
        <taxon>Klebsiella</taxon>
        <taxon>Klebsiella pneumoniae complex</taxon>
    </lineage>
</organism>
<dbReference type="EMBL" id="UGLH01000004">
    <property type="protein sequence ID" value="STT73235.1"/>
    <property type="molecule type" value="Genomic_DNA"/>
</dbReference>
<evidence type="ECO:0000313" key="3">
    <source>
        <dbReference type="Proteomes" id="UP000254340"/>
    </source>
</evidence>
<evidence type="ECO:0000256" key="1">
    <source>
        <dbReference type="SAM" id="MobiDB-lite"/>
    </source>
</evidence>
<feature type="compositionally biased region" description="Polar residues" evidence="1">
    <location>
        <begin position="23"/>
        <end position="39"/>
    </location>
</feature>
<dbReference type="AlphaFoldDB" id="A0A377X900"/>
<accession>A0A377X900</accession>
<protein>
    <submittedName>
        <fullName evidence="2">Uncharacterized protein</fullName>
    </submittedName>
</protein>
<sequence>MSGVRGSLFSVAGRDIRPISRTPAESSANRAYTPRQPTASIMKPISSGPNTRPTPNTVPRMLNALVRWAPSYSWASAALPLAKIIAAARPCSALNTPDRKRLCVRQNSRLLRQNSAAPAIKIRFLSMASAVTPAASKKLPKVSIKPLFSHDSAAGEPPSDCCIAGVVMTPPVKLNGSSKAAIKTESAARALAYREGVLAGSNIGRPSSVGKKE</sequence>
<dbReference type="Proteomes" id="UP000254340">
    <property type="component" value="Unassembled WGS sequence"/>
</dbReference>
<feature type="region of interest" description="Disordered" evidence="1">
    <location>
        <begin position="19"/>
        <end position="55"/>
    </location>
</feature>
<evidence type="ECO:0000313" key="2">
    <source>
        <dbReference type="EMBL" id="STT73235.1"/>
    </source>
</evidence>
<proteinExistence type="predicted"/>